<keyword evidence="3" id="KW-1185">Reference proteome</keyword>
<organism evidence="2 3">
    <name type="scientific">Hydrogenophaga bisanensis</name>
    <dbReference type="NCBI Taxonomy" id="439611"/>
    <lineage>
        <taxon>Bacteria</taxon>
        <taxon>Pseudomonadati</taxon>
        <taxon>Pseudomonadota</taxon>
        <taxon>Betaproteobacteria</taxon>
        <taxon>Burkholderiales</taxon>
        <taxon>Comamonadaceae</taxon>
        <taxon>Hydrogenophaga</taxon>
    </lineage>
</organism>
<reference evidence="3" key="1">
    <citation type="journal article" date="2019" name="Int. J. Syst. Evol. Microbiol.">
        <title>The Global Catalogue of Microorganisms (GCM) 10K type strain sequencing project: providing services to taxonomists for standard genome sequencing and annotation.</title>
        <authorList>
            <consortium name="The Broad Institute Genomics Platform"/>
            <consortium name="The Broad Institute Genome Sequencing Center for Infectious Disease"/>
            <person name="Wu L."/>
            <person name="Ma J."/>
        </authorList>
    </citation>
    <scope>NUCLEOTIDE SEQUENCE [LARGE SCALE GENOMIC DNA]</scope>
    <source>
        <strain evidence="3">CCUG 54518</strain>
    </source>
</reference>
<gene>
    <name evidence="2" type="ORF">ACFQNJ_17275</name>
</gene>
<dbReference type="EMBL" id="JBHTBX010000015">
    <property type="protein sequence ID" value="MFC7436263.1"/>
    <property type="molecule type" value="Genomic_DNA"/>
</dbReference>
<proteinExistence type="predicted"/>
<sequence length="364" mass="39403">MHISPSSIAVLLKSHISRQTFQELAALVSQKSFVEMYLPFTEGVAARLSEIPLRKDSYSQRGGALACSVAAGLLAVKLCSQTIFDPGATAAKRMEGDVQYRWLAYCASMATVYLIATNSVQVQFEEGEIYSFASADSLTDLKSPFTVYWSNGTLLPIQHLYMQLQELFWSGQFEGLSPRMLSEFGLAINPTLQAPSNESPLGKVVRQAVSKVIDDDKARVAQQVRTDDSIDEPKTLSTPAAPSAVVASTPAQGPIEPTVPSAPTKPVKSDGDIEQQPVVAKAQEWLRGLAAMKALHPEIKLLDNGHMSITRKALSFGAAARDNYQMLHDAKLVFEKVEGGVVCTKAARDVFESNLASEPAGVKE</sequence>
<accession>A0ABW2RDU1</accession>
<evidence type="ECO:0000256" key="1">
    <source>
        <dbReference type="SAM" id="MobiDB-lite"/>
    </source>
</evidence>
<feature type="compositionally biased region" description="Basic and acidic residues" evidence="1">
    <location>
        <begin position="222"/>
        <end position="234"/>
    </location>
</feature>
<evidence type="ECO:0000313" key="3">
    <source>
        <dbReference type="Proteomes" id="UP001596495"/>
    </source>
</evidence>
<comment type="caution">
    <text evidence="2">The sequence shown here is derived from an EMBL/GenBank/DDBJ whole genome shotgun (WGS) entry which is preliminary data.</text>
</comment>
<dbReference type="Proteomes" id="UP001596495">
    <property type="component" value="Unassembled WGS sequence"/>
</dbReference>
<evidence type="ECO:0000313" key="2">
    <source>
        <dbReference type="EMBL" id="MFC7436263.1"/>
    </source>
</evidence>
<name>A0ABW2RDU1_9BURK</name>
<feature type="region of interest" description="Disordered" evidence="1">
    <location>
        <begin position="222"/>
        <end position="272"/>
    </location>
</feature>
<feature type="compositionally biased region" description="Low complexity" evidence="1">
    <location>
        <begin position="237"/>
        <end position="251"/>
    </location>
</feature>
<dbReference type="RefSeq" id="WP_382259789.1">
    <property type="nucleotide sequence ID" value="NZ_JBHTBX010000015.1"/>
</dbReference>
<protein>
    <submittedName>
        <fullName evidence="2">Uncharacterized protein</fullName>
    </submittedName>
</protein>